<dbReference type="InterPro" id="IPR036705">
    <property type="entry name" value="Ribosyl_crysJ1_sf"/>
</dbReference>
<evidence type="ECO:0000313" key="3">
    <source>
        <dbReference type="Proteomes" id="UP000444721"/>
    </source>
</evidence>
<dbReference type="OrthoDB" id="10256354at2759"/>
<evidence type="ECO:0000313" key="2">
    <source>
        <dbReference type="EMBL" id="KAF0974080.1"/>
    </source>
</evidence>
<dbReference type="Proteomes" id="UP000444721">
    <property type="component" value="Unassembled WGS sequence"/>
</dbReference>
<dbReference type="Pfam" id="PF03747">
    <property type="entry name" value="ADP_ribosyl_GH"/>
    <property type="match status" value="1"/>
</dbReference>
<evidence type="ECO:0000256" key="1">
    <source>
        <dbReference type="SAM" id="MobiDB-lite"/>
    </source>
</evidence>
<proteinExistence type="predicted"/>
<dbReference type="GeneID" id="68113908"/>
<gene>
    <name evidence="2" type="ORF">FDP41_006690</name>
</gene>
<name>A0A6A5BJ95_NAEFO</name>
<evidence type="ECO:0008006" key="4">
    <source>
        <dbReference type="Google" id="ProtNLM"/>
    </source>
</evidence>
<organism evidence="2 3">
    <name type="scientific">Naegleria fowleri</name>
    <name type="common">Brain eating amoeba</name>
    <dbReference type="NCBI Taxonomy" id="5763"/>
    <lineage>
        <taxon>Eukaryota</taxon>
        <taxon>Discoba</taxon>
        <taxon>Heterolobosea</taxon>
        <taxon>Tetramitia</taxon>
        <taxon>Eutetramitia</taxon>
        <taxon>Vahlkampfiidae</taxon>
        <taxon>Naegleria</taxon>
    </lineage>
</organism>
<dbReference type="VEuPathDB" id="AmoebaDB:NfTy_074610"/>
<feature type="region of interest" description="Disordered" evidence="1">
    <location>
        <begin position="1"/>
        <end position="27"/>
    </location>
</feature>
<dbReference type="RefSeq" id="XP_044558793.1">
    <property type="nucleotide sequence ID" value="XM_044710352.1"/>
</dbReference>
<keyword evidence="3" id="KW-1185">Reference proteome</keyword>
<protein>
    <recommendedName>
        <fullName evidence="4">ADP-ribosylglycohydrolase</fullName>
    </recommendedName>
</protein>
<dbReference type="VEuPathDB" id="AmoebaDB:NF0130450"/>
<accession>A0A6A5BJ95</accession>
<dbReference type="AlphaFoldDB" id="A0A6A5BJ95"/>
<reference evidence="2 3" key="1">
    <citation type="journal article" date="2019" name="Sci. Rep.">
        <title>Nanopore sequencing improves the draft genome of the human pathogenic amoeba Naegleria fowleri.</title>
        <authorList>
            <person name="Liechti N."/>
            <person name="Schurch N."/>
            <person name="Bruggmann R."/>
            <person name="Wittwer M."/>
        </authorList>
    </citation>
    <scope>NUCLEOTIDE SEQUENCE [LARGE SCALE GENOMIC DNA]</scope>
    <source>
        <strain evidence="2 3">ATCC 30894</strain>
    </source>
</reference>
<dbReference type="InterPro" id="IPR005502">
    <property type="entry name" value="Ribosyl_crysJ1"/>
</dbReference>
<dbReference type="SUPFAM" id="SSF101478">
    <property type="entry name" value="ADP-ribosylglycohydrolase"/>
    <property type="match status" value="1"/>
</dbReference>
<dbReference type="VEuPathDB" id="AmoebaDB:FDP41_006690"/>
<comment type="caution">
    <text evidence="2">The sequence shown here is derived from an EMBL/GenBank/DDBJ whole genome shotgun (WGS) entry which is preliminary data.</text>
</comment>
<sequence length="414" mass="47125">MSSSSFSSCKKKQQPLTIPEQDHHHEETISNIEEDDILDFEHNEDHSFSHTDRLLYDILEIEKEISLKKQYRTIHASSYHDSQSKTCPSDQEDLPMINLDHQDPSFRIMNIPSPAADPLKDTLSIQDRLMGSIWGHAYGDVVGCPIEGWKSGEIRKFYGNKDLQMFDFSQILTKGFPSKELMASKDFKPLEKKRQILSKKERKESATEVFLRHIRPIGIHSDDTQQAGFTEGDCFKSTRSCHEKSNVTPIRIELAKNVRAFSQFGSNTSKALKKLSQKNCCAYNSGSSTFGIGGMMRCSIAPICFALKDYLIQMDILGESKKFFEPLNLEDEPSKKMQRKSKHASTCSLEHNLGDDDDPILKAISYFSYSQCLTTHSTIESATVTFASNVIAYKFIECGNREETIDWLLDHLEF</sequence>
<dbReference type="Gene3D" id="1.10.4080.10">
    <property type="entry name" value="ADP-ribosylation/Crystallin J1"/>
    <property type="match status" value="1"/>
</dbReference>
<dbReference type="EMBL" id="VFQX01000053">
    <property type="protein sequence ID" value="KAF0974080.1"/>
    <property type="molecule type" value="Genomic_DNA"/>
</dbReference>